<comment type="similarity">
    <text evidence="2">Belongs to the histidine acid phosphatase family. MINPP1 subfamily.</text>
</comment>
<dbReference type="EC" id="3.1.3.62" evidence="4"/>
<reference evidence="14 15" key="1">
    <citation type="journal article" date="2017" name="Nat. Ecol. Evol.">
        <title>Scallop genome provides insights into evolution of bilaterian karyotype and development.</title>
        <authorList>
            <person name="Wang S."/>
            <person name="Zhang J."/>
            <person name="Jiao W."/>
            <person name="Li J."/>
            <person name="Xun X."/>
            <person name="Sun Y."/>
            <person name="Guo X."/>
            <person name="Huan P."/>
            <person name="Dong B."/>
            <person name="Zhang L."/>
            <person name="Hu X."/>
            <person name="Sun X."/>
            <person name="Wang J."/>
            <person name="Zhao C."/>
            <person name="Wang Y."/>
            <person name="Wang D."/>
            <person name="Huang X."/>
            <person name="Wang R."/>
            <person name="Lv J."/>
            <person name="Li Y."/>
            <person name="Zhang Z."/>
            <person name="Liu B."/>
            <person name="Lu W."/>
            <person name="Hui Y."/>
            <person name="Liang J."/>
            <person name="Zhou Z."/>
            <person name="Hou R."/>
            <person name="Li X."/>
            <person name="Liu Y."/>
            <person name="Li H."/>
            <person name="Ning X."/>
            <person name="Lin Y."/>
            <person name="Zhao L."/>
            <person name="Xing Q."/>
            <person name="Dou J."/>
            <person name="Li Y."/>
            <person name="Mao J."/>
            <person name="Guo H."/>
            <person name="Dou H."/>
            <person name="Li T."/>
            <person name="Mu C."/>
            <person name="Jiang W."/>
            <person name="Fu Q."/>
            <person name="Fu X."/>
            <person name="Miao Y."/>
            <person name="Liu J."/>
            <person name="Yu Q."/>
            <person name="Li R."/>
            <person name="Liao H."/>
            <person name="Li X."/>
            <person name="Kong Y."/>
            <person name="Jiang Z."/>
            <person name="Chourrout D."/>
            <person name="Li R."/>
            <person name="Bao Z."/>
        </authorList>
    </citation>
    <scope>NUCLEOTIDE SEQUENCE [LARGE SCALE GENOMIC DNA]</scope>
    <source>
        <strain evidence="14 15">PY_sf001</strain>
    </source>
</reference>
<comment type="catalytic activity">
    <reaction evidence="13">
        <text>(2R)-2,3-bisphosphoglycerate + H2O = (2R)-2-phosphoglycerate + phosphate</text>
        <dbReference type="Rhea" id="RHEA:27381"/>
        <dbReference type="ChEBI" id="CHEBI:15377"/>
        <dbReference type="ChEBI" id="CHEBI:43474"/>
        <dbReference type="ChEBI" id="CHEBI:58248"/>
        <dbReference type="ChEBI" id="CHEBI:58289"/>
        <dbReference type="EC" id="3.1.3.80"/>
    </reaction>
    <physiologicalReaction direction="left-to-right" evidence="13">
        <dbReference type="Rhea" id="RHEA:27382"/>
    </physiologicalReaction>
</comment>
<keyword evidence="6" id="KW-0732">Signal</keyword>
<dbReference type="GO" id="GO:0003993">
    <property type="term" value="F:acid phosphatase activity"/>
    <property type="evidence" value="ECO:0007669"/>
    <property type="project" value="TreeGrafter"/>
</dbReference>
<dbReference type="InterPro" id="IPR029033">
    <property type="entry name" value="His_PPase_superfam"/>
</dbReference>
<evidence type="ECO:0000256" key="8">
    <source>
        <dbReference type="ARBA" id="ARBA00023136"/>
    </source>
</evidence>
<evidence type="ECO:0000256" key="13">
    <source>
        <dbReference type="ARBA" id="ARBA00043832"/>
    </source>
</evidence>
<evidence type="ECO:0000256" key="6">
    <source>
        <dbReference type="ARBA" id="ARBA00022729"/>
    </source>
</evidence>
<comment type="catalytic activity">
    <reaction evidence="11">
        <text>1D-myo-inositol 1,2,4,5,6-pentakisphosphate + H2O = 1D-myo-inositol 1,2,5,6-tetrakisphosphate + phosphate</text>
        <dbReference type="Rhea" id="RHEA:77115"/>
        <dbReference type="ChEBI" id="CHEBI:15377"/>
        <dbReference type="ChEBI" id="CHEBI:43474"/>
        <dbReference type="ChEBI" id="CHEBI:57798"/>
        <dbReference type="ChEBI" id="CHEBI:195535"/>
        <dbReference type="EC" id="3.1.3.62"/>
    </reaction>
    <physiologicalReaction direction="left-to-right" evidence="11">
        <dbReference type="Rhea" id="RHEA:77116"/>
    </physiologicalReaction>
</comment>
<evidence type="ECO:0000313" key="14">
    <source>
        <dbReference type="EMBL" id="OWF36655.1"/>
    </source>
</evidence>
<evidence type="ECO:0000256" key="7">
    <source>
        <dbReference type="ARBA" id="ARBA00022801"/>
    </source>
</evidence>
<comment type="subcellular location">
    <subcellularLocation>
        <location evidence="1">Membrane</location>
    </subcellularLocation>
</comment>
<dbReference type="PANTHER" id="PTHR20963:SF8">
    <property type="entry name" value="MULTIPLE INOSITOL POLYPHOSPHATE PHOSPHATASE 1"/>
    <property type="match status" value="1"/>
</dbReference>
<gene>
    <name evidence="14" type="ORF">KP79_PYT03034</name>
</gene>
<dbReference type="Gene3D" id="3.40.50.1240">
    <property type="entry name" value="Phosphoglycerate mutase-like"/>
    <property type="match status" value="1"/>
</dbReference>
<organism evidence="14 15">
    <name type="scientific">Mizuhopecten yessoensis</name>
    <name type="common">Japanese scallop</name>
    <name type="synonym">Patinopecten yessoensis</name>
    <dbReference type="NCBI Taxonomy" id="6573"/>
    <lineage>
        <taxon>Eukaryota</taxon>
        <taxon>Metazoa</taxon>
        <taxon>Spiralia</taxon>
        <taxon>Lophotrochozoa</taxon>
        <taxon>Mollusca</taxon>
        <taxon>Bivalvia</taxon>
        <taxon>Autobranchia</taxon>
        <taxon>Pteriomorphia</taxon>
        <taxon>Pectinida</taxon>
        <taxon>Pectinoidea</taxon>
        <taxon>Pectinidae</taxon>
        <taxon>Mizuhopecten</taxon>
    </lineage>
</organism>
<evidence type="ECO:0000313" key="15">
    <source>
        <dbReference type="Proteomes" id="UP000242188"/>
    </source>
</evidence>
<evidence type="ECO:0000256" key="10">
    <source>
        <dbReference type="ARBA" id="ARBA00043668"/>
    </source>
</evidence>
<evidence type="ECO:0000256" key="9">
    <source>
        <dbReference type="ARBA" id="ARBA00031642"/>
    </source>
</evidence>
<dbReference type="STRING" id="6573.A0A210PJK1"/>
<evidence type="ECO:0000256" key="2">
    <source>
        <dbReference type="ARBA" id="ARBA00008422"/>
    </source>
</evidence>
<proteinExistence type="inferred from homology"/>
<evidence type="ECO:0000256" key="11">
    <source>
        <dbReference type="ARBA" id="ARBA00043671"/>
    </source>
</evidence>
<comment type="caution">
    <text evidence="14">The sequence shown here is derived from an EMBL/GenBank/DDBJ whole genome shotgun (WGS) entry which is preliminary data.</text>
</comment>
<dbReference type="CDD" id="cd07061">
    <property type="entry name" value="HP_HAP_like"/>
    <property type="match status" value="1"/>
</dbReference>
<keyword evidence="8" id="KW-0472">Membrane</keyword>
<dbReference type="GO" id="GO:0016020">
    <property type="term" value="C:membrane"/>
    <property type="evidence" value="ECO:0007669"/>
    <property type="project" value="UniProtKB-SubCell"/>
</dbReference>
<sequence>MAGSDYVRGDLLNLVVLMCYGLVGSNSDFFGRELFGVKTPYLWSRQSSDVTDLTSVQYNGQTCRAVYVDGLYRHGARYPLLKQINRMNELHRLLSGGNGIDPSVVDWVNAFKADKAAQLSALGQQEMVVLGERLGSRFQSLLSSEKDRINFYSSAKDRAKDSATYFQKGLGNTIGTNLSIPTTIDTLMLRFYDSCKLYNKIMDNEKTFEEYDKFLTGPEMTNVVTNVNNAVLRGHFNLTFEHVKIIQQICAFELAFFNTSDWCSYLSLADLEVIDYAGDIQSNKEGGYRHEITAQMSCPLLKHVLQQMDKVVTAQSDR</sequence>
<dbReference type="InterPro" id="IPR000560">
    <property type="entry name" value="His_Pase_clade-2"/>
</dbReference>
<dbReference type="Pfam" id="PF00328">
    <property type="entry name" value="His_Phos_2"/>
    <property type="match status" value="1"/>
</dbReference>
<dbReference type="PANTHER" id="PTHR20963">
    <property type="entry name" value="MULTIPLE INOSITOL POLYPHOSPHATE PHOSPHATASE-RELATED"/>
    <property type="match status" value="1"/>
</dbReference>
<evidence type="ECO:0000256" key="4">
    <source>
        <dbReference type="ARBA" id="ARBA00013040"/>
    </source>
</evidence>
<name>A0A210PJK1_MIZYE</name>
<dbReference type="OrthoDB" id="6509975at2759"/>
<dbReference type="GO" id="GO:0034417">
    <property type="term" value="F:bisphosphoglycerate 3-phosphatase activity"/>
    <property type="evidence" value="ECO:0007669"/>
    <property type="project" value="UniProtKB-EC"/>
</dbReference>
<dbReference type="GO" id="GO:0052745">
    <property type="term" value="F:inositol phosphate phosphatase activity"/>
    <property type="evidence" value="ECO:0007669"/>
    <property type="project" value="TreeGrafter"/>
</dbReference>
<keyword evidence="7" id="KW-0378">Hydrolase</keyword>
<dbReference type="AlphaFoldDB" id="A0A210PJK1"/>
<evidence type="ECO:0000256" key="3">
    <source>
        <dbReference type="ARBA" id="ARBA00012976"/>
    </source>
</evidence>
<evidence type="ECO:0000256" key="12">
    <source>
        <dbReference type="ARBA" id="ARBA00043691"/>
    </source>
</evidence>
<dbReference type="EC" id="3.1.3.80" evidence="3"/>
<evidence type="ECO:0000256" key="5">
    <source>
        <dbReference type="ARBA" id="ARBA00018097"/>
    </source>
</evidence>
<accession>A0A210PJK1</accession>
<evidence type="ECO:0000256" key="1">
    <source>
        <dbReference type="ARBA" id="ARBA00004370"/>
    </source>
</evidence>
<dbReference type="SUPFAM" id="SSF53254">
    <property type="entry name" value="Phosphoglycerate mutase-like"/>
    <property type="match status" value="1"/>
</dbReference>
<dbReference type="EMBL" id="NEDP02076522">
    <property type="protein sequence ID" value="OWF36655.1"/>
    <property type="molecule type" value="Genomic_DNA"/>
</dbReference>
<dbReference type="Proteomes" id="UP000242188">
    <property type="component" value="Unassembled WGS sequence"/>
</dbReference>
<comment type="catalytic activity">
    <reaction evidence="12">
        <text>1D-myo-inositol hexakisphosphate + H2O = 1D-myo-inositol 1,2,4,5,6-pentakisphosphate + phosphate</text>
        <dbReference type="Rhea" id="RHEA:16989"/>
        <dbReference type="ChEBI" id="CHEBI:15377"/>
        <dbReference type="ChEBI" id="CHEBI:43474"/>
        <dbReference type="ChEBI" id="CHEBI:57798"/>
        <dbReference type="ChEBI" id="CHEBI:58130"/>
        <dbReference type="EC" id="3.1.3.62"/>
    </reaction>
    <physiologicalReaction direction="left-to-right" evidence="12">
        <dbReference type="Rhea" id="RHEA:16990"/>
    </physiologicalReaction>
</comment>
<comment type="catalytic activity">
    <reaction evidence="10">
        <text>1D-myo-inositol 1,2,5,6-tetrakisphosphate + H2O = 1D-myo-inositol 1,2,6-trisphosphate + phosphate</text>
        <dbReference type="Rhea" id="RHEA:77119"/>
        <dbReference type="ChEBI" id="CHEBI:15377"/>
        <dbReference type="ChEBI" id="CHEBI:43474"/>
        <dbReference type="ChEBI" id="CHEBI:195535"/>
        <dbReference type="ChEBI" id="CHEBI:195537"/>
        <dbReference type="EC" id="3.1.3.62"/>
    </reaction>
    <physiologicalReaction direction="left-to-right" evidence="10">
        <dbReference type="Rhea" id="RHEA:77120"/>
    </physiologicalReaction>
</comment>
<keyword evidence="15" id="KW-1185">Reference proteome</keyword>
<protein>
    <recommendedName>
        <fullName evidence="5">Multiple inositol polyphosphate phosphatase 1</fullName>
        <ecNumber evidence="4">3.1.3.62</ecNumber>
        <ecNumber evidence="3">3.1.3.80</ecNumber>
    </recommendedName>
    <alternativeName>
        <fullName evidence="9">2,3-bisphosphoglycerate 3-phosphatase</fullName>
    </alternativeName>
</protein>